<keyword evidence="3" id="KW-1185">Reference proteome</keyword>
<dbReference type="PANTHER" id="PTHR33266:SF1">
    <property type="entry name" value="F-BOX DOMAIN-CONTAINING PROTEIN"/>
    <property type="match status" value="1"/>
</dbReference>
<evidence type="ECO:0000313" key="2">
    <source>
        <dbReference type="EMBL" id="OBZ66715.1"/>
    </source>
</evidence>
<evidence type="ECO:0008006" key="4">
    <source>
        <dbReference type="Google" id="ProtNLM"/>
    </source>
</evidence>
<dbReference type="AlphaFoldDB" id="A0A1C7LPJ7"/>
<dbReference type="PANTHER" id="PTHR33266">
    <property type="entry name" value="CHROMOSOME 15, WHOLE GENOME SHOTGUN SEQUENCE"/>
    <property type="match status" value="1"/>
</dbReference>
<sequence length="462" mass="51489">MANNNVLGFLLLACIPFQQDSTVDSPDARAANLSREFDRVYQGTAVSDFKHGLMDYEQMYDSDRHFGRTIHIVQSSGTGKSRLVKELSHEFPTLSVCFRPTSDIMSSWPPNDIPAREFFLRTGITTMGEELAAAFLGAWLEVALSDITDPANLDKPVHERLHAWHITAERNSSDSHYDRFIKVVQIAEDRLEREREALASIRRKIMSSAPDSATADKESTTAHLTAEDSPIEEEISILTCMSISSDSLFSPRSISWLKSLWRTTYGQDIPQYQAIEPPQWGMSLMALQRILKATDEFAFPGVRFWFLLLDTNCYVTNLAPYWSALDIKSYLLQEAKAKLVFPGDGFDPLDINHVFALFSNRVLLEVASGPGSSPLMAEAVCSHMRLLMGIKSGSMVITKAASEPMLAIAAAELLNDPYRPIFYELAMQTLVEKLVEPGLVLGRGLQGELSCRLLLTLAATKL</sequence>
<keyword evidence="1" id="KW-0732">Signal</keyword>
<feature type="chain" id="PRO_5008888716" description="Orc1-like AAA ATPase domain-containing protein" evidence="1">
    <location>
        <begin position="22"/>
        <end position="462"/>
    </location>
</feature>
<dbReference type="OMA" id="LHAWHIT"/>
<feature type="signal peptide" evidence="1">
    <location>
        <begin position="1"/>
        <end position="21"/>
    </location>
</feature>
<organism evidence="2 3">
    <name type="scientific">Grifola frondosa</name>
    <name type="common">Maitake</name>
    <name type="synonym">Polyporus frondosus</name>
    <dbReference type="NCBI Taxonomy" id="5627"/>
    <lineage>
        <taxon>Eukaryota</taxon>
        <taxon>Fungi</taxon>
        <taxon>Dikarya</taxon>
        <taxon>Basidiomycota</taxon>
        <taxon>Agaricomycotina</taxon>
        <taxon>Agaricomycetes</taxon>
        <taxon>Polyporales</taxon>
        <taxon>Grifolaceae</taxon>
        <taxon>Grifola</taxon>
    </lineage>
</organism>
<evidence type="ECO:0000313" key="3">
    <source>
        <dbReference type="Proteomes" id="UP000092993"/>
    </source>
</evidence>
<dbReference type="OrthoDB" id="3266315at2759"/>
<name>A0A1C7LPJ7_GRIFR</name>
<dbReference type="Proteomes" id="UP000092993">
    <property type="component" value="Unassembled WGS sequence"/>
</dbReference>
<proteinExistence type="predicted"/>
<reference evidence="2 3" key="1">
    <citation type="submission" date="2016-03" db="EMBL/GenBank/DDBJ databases">
        <title>Whole genome sequencing of Grifola frondosa 9006-11.</title>
        <authorList>
            <person name="Min B."/>
            <person name="Park H."/>
            <person name="Kim J.-G."/>
            <person name="Cho H."/>
            <person name="Oh Y.-L."/>
            <person name="Kong W.-S."/>
            <person name="Choi I.-G."/>
        </authorList>
    </citation>
    <scope>NUCLEOTIDE SEQUENCE [LARGE SCALE GENOMIC DNA]</scope>
    <source>
        <strain evidence="2 3">9006-11</strain>
    </source>
</reference>
<gene>
    <name evidence="2" type="ORF">A0H81_13308</name>
</gene>
<protein>
    <recommendedName>
        <fullName evidence="4">Orc1-like AAA ATPase domain-containing protein</fullName>
    </recommendedName>
</protein>
<evidence type="ECO:0000256" key="1">
    <source>
        <dbReference type="SAM" id="SignalP"/>
    </source>
</evidence>
<accession>A0A1C7LPJ7</accession>
<dbReference type="STRING" id="5627.A0A1C7LPJ7"/>
<comment type="caution">
    <text evidence="2">The sequence shown here is derived from an EMBL/GenBank/DDBJ whole genome shotgun (WGS) entry which is preliminary data.</text>
</comment>
<dbReference type="EMBL" id="LUGG01000027">
    <property type="protein sequence ID" value="OBZ66715.1"/>
    <property type="molecule type" value="Genomic_DNA"/>
</dbReference>